<organism evidence="6 7">
    <name type="scientific">Malus baccata</name>
    <name type="common">Siberian crab apple</name>
    <name type="synonym">Pyrus baccata</name>
    <dbReference type="NCBI Taxonomy" id="106549"/>
    <lineage>
        <taxon>Eukaryota</taxon>
        <taxon>Viridiplantae</taxon>
        <taxon>Streptophyta</taxon>
        <taxon>Embryophyta</taxon>
        <taxon>Tracheophyta</taxon>
        <taxon>Spermatophyta</taxon>
        <taxon>Magnoliopsida</taxon>
        <taxon>eudicotyledons</taxon>
        <taxon>Gunneridae</taxon>
        <taxon>Pentapetalae</taxon>
        <taxon>rosids</taxon>
        <taxon>fabids</taxon>
        <taxon>Rosales</taxon>
        <taxon>Rosaceae</taxon>
        <taxon>Amygdaloideae</taxon>
        <taxon>Maleae</taxon>
        <taxon>Malus</taxon>
    </lineage>
</organism>
<comment type="caution">
    <text evidence="6">The sequence shown here is derived from an EMBL/GenBank/DDBJ whole genome shotgun (WGS) entry which is preliminary data.</text>
</comment>
<evidence type="ECO:0000256" key="3">
    <source>
        <dbReference type="ARBA" id="ARBA00022723"/>
    </source>
</evidence>
<evidence type="ECO:0000256" key="5">
    <source>
        <dbReference type="ARBA" id="ARBA00022842"/>
    </source>
</evidence>
<name>A0A540K544_MALBA</name>
<dbReference type="GO" id="GO:0046872">
    <property type="term" value="F:metal ion binding"/>
    <property type="evidence" value="ECO:0007669"/>
    <property type="project" value="UniProtKB-KW"/>
</dbReference>
<dbReference type="GO" id="GO:0000103">
    <property type="term" value="P:sulfate assimilation"/>
    <property type="evidence" value="ECO:0007669"/>
    <property type="project" value="TreeGrafter"/>
</dbReference>
<dbReference type="InterPro" id="IPR051090">
    <property type="entry name" value="Inositol_monoP_superfamily"/>
</dbReference>
<evidence type="ECO:0000313" key="6">
    <source>
        <dbReference type="EMBL" id="TQD69356.1"/>
    </source>
</evidence>
<sequence length="129" mass="14391">MAIKFSHNLGLEKWNDNKLPRSNKTHLNFSGKFGCSLSKFRKTQSFPVMEGLKSSSLLAPEPVINYSQELDVAVRAVQLACSLCQRVQNSLISKNSDGVQSKDDNSPVTVAGQLNLRSFLFQWFLNSVL</sequence>
<dbReference type="Proteomes" id="UP000315295">
    <property type="component" value="Unassembled WGS sequence"/>
</dbReference>
<dbReference type="Gene3D" id="3.30.540.10">
    <property type="entry name" value="Fructose-1,6-Bisphosphatase, subunit A, domain 1"/>
    <property type="match status" value="1"/>
</dbReference>
<evidence type="ECO:0000256" key="2">
    <source>
        <dbReference type="ARBA" id="ARBA00009759"/>
    </source>
</evidence>
<keyword evidence="3" id="KW-0479">Metal-binding</keyword>
<dbReference type="STRING" id="106549.A0A540K544"/>
<evidence type="ECO:0000313" key="7">
    <source>
        <dbReference type="Proteomes" id="UP000315295"/>
    </source>
</evidence>
<dbReference type="PANTHER" id="PTHR43200:SF17">
    <property type="entry name" value="3'(2'),5'-BISPHOSPHATE NUCLEOTIDASE"/>
    <property type="match status" value="1"/>
</dbReference>
<keyword evidence="5" id="KW-0460">Magnesium</keyword>
<protein>
    <submittedName>
        <fullName evidence="6">Uncharacterized protein</fullName>
    </submittedName>
</protein>
<keyword evidence="4" id="KW-0378">Hydrolase</keyword>
<keyword evidence="7" id="KW-1185">Reference proteome</keyword>
<dbReference type="PANTHER" id="PTHR43200">
    <property type="entry name" value="PHOSPHATASE"/>
    <property type="match status" value="1"/>
</dbReference>
<comment type="cofactor">
    <cofactor evidence="1">
        <name>Mg(2+)</name>
        <dbReference type="ChEBI" id="CHEBI:18420"/>
    </cofactor>
</comment>
<reference evidence="6 7" key="1">
    <citation type="journal article" date="2019" name="G3 (Bethesda)">
        <title>Sequencing of a Wild Apple (Malus baccata) Genome Unravels the Differences Between Cultivated and Wild Apple Species Regarding Disease Resistance and Cold Tolerance.</title>
        <authorList>
            <person name="Chen X."/>
        </authorList>
    </citation>
    <scope>NUCLEOTIDE SEQUENCE [LARGE SCALE GENOMIC DNA]</scope>
    <source>
        <strain evidence="7">cv. Shandingzi</strain>
        <tissue evidence="6">Leaves</tissue>
    </source>
</reference>
<accession>A0A540K544</accession>
<evidence type="ECO:0000256" key="4">
    <source>
        <dbReference type="ARBA" id="ARBA00022801"/>
    </source>
</evidence>
<dbReference type="AlphaFoldDB" id="A0A540K544"/>
<comment type="similarity">
    <text evidence="2">Belongs to the inositol monophosphatase superfamily.</text>
</comment>
<dbReference type="SUPFAM" id="SSF56655">
    <property type="entry name" value="Carbohydrate phosphatase"/>
    <property type="match status" value="1"/>
</dbReference>
<proteinExistence type="inferred from homology"/>
<gene>
    <name evidence="6" type="ORF">C1H46_045111</name>
</gene>
<dbReference type="EMBL" id="VIEB01003836">
    <property type="protein sequence ID" value="TQD69356.1"/>
    <property type="molecule type" value="Genomic_DNA"/>
</dbReference>
<evidence type="ECO:0000256" key="1">
    <source>
        <dbReference type="ARBA" id="ARBA00001946"/>
    </source>
</evidence>
<dbReference type="GO" id="GO:0008441">
    <property type="term" value="F:3'(2'),5'-bisphosphate nucleotidase activity"/>
    <property type="evidence" value="ECO:0007669"/>
    <property type="project" value="TreeGrafter"/>
</dbReference>